<comment type="cofactor">
    <cofactor evidence="1 7 9">
        <name>pyridoxal 5'-phosphate</name>
        <dbReference type="ChEBI" id="CHEBI:597326"/>
    </cofactor>
</comment>
<comment type="caution">
    <text evidence="11">The sequence shown here is derived from an EMBL/GenBank/DDBJ whole genome shotgun (WGS) entry which is preliminary data.</text>
</comment>
<evidence type="ECO:0000256" key="8">
    <source>
        <dbReference type="RuleBase" id="RU004075"/>
    </source>
</evidence>
<dbReference type="InterPro" id="IPR000192">
    <property type="entry name" value="Aminotrans_V_dom"/>
</dbReference>
<dbReference type="InterPro" id="IPR024169">
    <property type="entry name" value="SP_NH2Trfase/AEP_transaminase"/>
</dbReference>
<evidence type="ECO:0000256" key="9">
    <source>
        <dbReference type="RuleBase" id="RU004504"/>
    </source>
</evidence>
<evidence type="ECO:0000256" key="3">
    <source>
        <dbReference type="ARBA" id="ARBA00022576"/>
    </source>
</evidence>
<dbReference type="GO" id="GO:0004760">
    <property type="term" value="F:L-serine-pyruvate transaminase activity"/>
    <property type="evidence" value="ECO:0007669"/>
    <property type="project" value="TreeGrafter"/>
</dbReference>
<evidence type="ECO:0000256" key="5">
    <source>
        <dbReference type="ARBA" id="ARBA00022898"/>
    </source>
</evidence>
<keyword evidence="5 7" id="KW-0663">Pyridoxal phosphate</keyword>
<dbReference type="AlphaFoldDB" id="A0A7C4AQ57"/>
<name>A0A7C4AQ57_9BACT</name>
<feature type="domain" description="Aminotransferase class V" evidence="10">
    <location>
        <begin position="40"/>
        <end position="346"/>
    </location>
</feature>
<evidence type="ECO:0000256" key="1">
    <source>
        <dbReference type="ARBA" id="ARBA00001933"/>
    </source>
</evidence>
<feature type="binding site" evidence="6">
    <location>
        <position position="354"/>
    </location>
    <ligand>
        <name>substrate</name>
    </ligand>
</feature>
<dbReference type="GO" id="GO:0008453">
    <property type="term" value="F:alanine-glyoxylate transaminase activity"/>
    <property type="evidence" value="ECO:0007669"/>
    <property type="project" value="TreeGrafter"/>
</dbReference>
<dbReference type="EMBL" id="DTGT01000028">
    <property type="protein sequence ID" value="HGH59848.1"/>
    <property type="molecule type" value="Genomic_DNA"/>
</dbReference>
<accession>A0A7C4AQ57</accession>
<proteinExistence type="inferred from homology"/>
<keyword evidence="4 11" id="KW-0808">Transferase</keyword>
<dbReference type="InterPro" id="IPR015422">
    <property type="entry name" value="PyrdxlP-dep_Trfase_small"/>
</dbReference>
<evidence type="ECO:0000256" key="2">
    <source>
        <dbReference type="ARBA" id="ARBA00009236"/>
    </source>
</evidence>
<dbReference type="InterPro" id="IPR015424">
    <property type="entry name" value="PyrdxlP-dep_Trfase"/>
</dbReference>
<dbReference type="FunFam" id="3.40.640.10:FF:000027">
    <property type="entry name" value="Serine--pyruvate aminotransferase, mitochondrial"/>
    <property type="match status" value="1"/>
</dbReference>
<dbReference type="InterPro" id="IPR020578">
    <property type="entry name" value="Aminotrans_V_PyrdxlP_BS"/>
</dbReference>
<gene>
    <name evidence="11" type="ORF">ENV54_00965</name>
</gene>
<dbReference type="PROSITE" id="PS00595">
    <property type="entry name" value="AA_TRANSFER_CLASS_5"/>
    <property type="match status" value="1"/>
</dbReference>
<dbReference type="PANTHER" id="PTHR21152:SF40">
    <property type="entry name" value="ALANINE--GLYOXYLATE AMINOTRANSFERASE"/>
    <property type="match status" value="1"/>
</dbReference>
<protein>
    <submittedName>
        <fullName evidence="11">Alanine--glyoxylate aminotransferase family protein</fullName>
    </submittedName>
</protein>
<sequence length="382" mass="42157">MTTAVDERHRLRPRQLTMPPRLLLGPGPSNVHPRVRAAIAMNEVGHLDPSFLEIMGETQELLRYAWQTDNVFTIPVSGSGSAAMEATLANCVEPGDVVLIGVNGYFGERLCDMAGRYGADVRRMEKPWGDVFSLEEIADGLQQHRPALLGLVHAETSTGALQPVEGIGKLCREFECLFLLDTVTSLGGVPIFVDRWHVDIAYSGSQKCLSCPPGIAPLTMNHRALDKLKRRRTKVANWYLDMGLLSKYWGNERTYHHTAPINMTYALREALLLVAEEGLEARWERHRANAQTLWDGLAEIGLECLVPKERRLASLTTVVTPDSVDAKSVCAYLLANYNIEIAGGLGQLAGRVWRIGLMGYNSRPENVTLLLAALRDALSACS</sequence>
<evidence type="ECO:0000256" key="4">
    <source>
        <dbReference type="ARBA" id="ARBA00022679"/>
    </source>
</evidence>
<dbReference type="SUPFAM" id="SSF53383">
    <property type="entry name" value="PLP-dependent transferases"/>
    <property type="match status" value="1"/>
</dbReference>
<dbReference type="GO" id="GO:0019265">
    <property type="term" value="P:glycine biosynthetic process, by transamination of glyoxylate"/>
    <property type="evidence" value="ECO:0007669"/>
    <property type="project" value="TreeGrafter"/>
</dbReference>
<dbReference type="CDD" id="cd06451">
    <property type="entry name" value="AGAT_like"/>
    <property type="match status" value="1"/>
</dbReference>
<keyword evidence="3 11" id="KW-0032">Aminotransferase</keyword>
<evidence type="ECO:0000256" key="6">
    <source>
        <dbReference type="PIRSR" id="PIRSR000524-1"/>
    </source>
</evidence>
<dbReference type="InterPro" id="IPR015421">
    <property type="entry name" value="PyrdxlP-dep_Trfase_major"/>
</dbReference>
<comment type="similarity">
    <text evidence="2 8">Belongs to the class-V pyridoxal-phosphate-dependent aminotransferase family.</text>
</comment>
<feature type="modified residue" description="N6-(pyridoxal phosphate)lysine" evidence="7">
    <location>
        <position position="207"/>
    </location>
</feature>
<dbReference type="Gene3D" id="3.40.640.10">
    <property type="entry name" value="Type I PLP-dependent aspartate aminotransferase-like (Major domain)"/>
    <property type="match status" value="1"/>
</dbReference>
<dbReference type="Gene3D" id="3.90.1150.10">
    <property type="entry name" value="Aspartate Aminotransferase, domain 1"/>
    <property type="match status" value="1"/>
</dbReference>
<evidence type="ECO:0000256" key="7">
    <source>
        <dbReference type="PIRSR" id="PIRSR000524-50"/>
    </source>
</evidence>
<evidence type="ECO:0000313" key="11">
    <source>
        <dbReference type="EMBL" id="HGH59848.1"/>
    </source>
</evidence>
<evidence type="ECO:0000259" key="10">
    <source>
        <dbReference type="Pfam" id="PF00266"/>
    </source>
</evidence>
<dbReference type="Pfam" id="PF00266">
    <property type="entry name" value="Aminotran_5"/>
    <property type="match status" value="1"/>
</dbReference>
<reference evidence="11" key="1">
    <citation type="journal article" date="2020" name="mSystems">
        <title>Genome- and Community-Level Interaction Insights into Carbon Utilization and Element Cycling Functions of Hydrothermarchaeota in Hydrothermal Sediment.</title>
        <authorList>
            <person name="Zhou Z."/>
            <person name="Liu Y."/>
            <person name="Xu W."/>
            <person name="Pan J."/>
            <person name="Luo Z.H."/>
            <person name="Li M."/>
        </authorList>
    </citation>
    <scope>NUCLEOTIDE SEQUENCE [LARGE SCALE GENOMIC DNA]</scope>
    <source>
        <strain evidence="11">SpSt-769</strain>
    </source>
</reference>
<dbReference type="PIRSF" id="PIRSF000524">
    <property type="entry name" value="SPT"/>
    <property type="match status" value="1"/>
</dbReference>
<dbReference type="PANTHER" id="PTHR21152">
    <property type="entry name" value="AMINOTRANSFERASE CLASS V"/>
    <property type="match status" value="1"/>
</dbReference>
<organism evidence="11">
    <name type="scientific">Desulfomonile tiedjei</name>
    <dbReference type="NCBI Taxonomy" id="2358"/>
    <lineage>
        <taxon>Bacteria</taxon>
        <taxon>Pseudomonadati</taxon>
        <taxon>Thermodesulfobacteriota</taxon>
        <taxon>Desulfomonilia</taxon>
        <taxon>Desulfomonilales</taxon>
        <taxon>Desulfomonilaceae</taxon>
        <taxon>Desulfomonile</taxon>
    </lineage>
</organism>